<organism evidence="2">
    <name type="scientific">Brachypodium distachyon</name>
    <name type="common">Purple false brome</name>
    <name type="synonym">Trachynia distachya</name>
    <dbReference type="NCBI Taxonomy" id="15368"/>
    <lineage>
        <taxon>Eukaryota</taxon>
        <taxon>Viridiplantae</taxon>
        <taxon>Streptophyta</taxon>
        <taxon>Embryophyta</taxon>
        <taxon>Tracheophyta</taxon>
        <taxon>Spermatophyta</taxon>
        <taxon>Magnoliopsida</taxon>
        <taxon>Liliopsida</taxon>
        <taxon>Poales</taxon>
        <taxon>Poaceae</taxon>
        <taxon>BOP clade</taxon>
        <taxon>Pooideae</taxon>
        <taxon>Stipodae</taxon>
        <taxon>Brachypodieae</taxon>
        <taxon>Brachypodium</taxon>
    </lineage>
</organism>
<dbReference type="OrthoDB" id="707351at2759"/>
<evidence type="ECO:0000313" key="4">
    <source>
        <dbReference type="Proteomes" id="UP000008810"/>
    </source>
</evidence>
<reference evidence="2 3" key="1">
    <citation type="journal article" date="2010" name="Nature">
        <title>Genome sequencing and analysis of the model grass Brachypodium distachyon.</title>
        <authorList>
            <consortium name="International Brachypodium Initiative"/>
        </authorList>
    </citation>
    <scope>NUCLEOTIDE SEQUENCE [LARGE SCALE GENOMIC DNA]</scope>
    <source>
        <strain evidence="2">Bd21</strain>
        <strain evidence="3">cv. Bd21</strain>
    </source>
</reference>
<keyword evidence="4" id="KW-1185">Reference proteome</keyword>
<dbReference type="InterPro" id="IPR011676">
    <property type="entry name" value="DUF1618"/>
</dbReference>
<dbReference type="EMBL" id="CM000883">
    <property type="protein sequence ID" value="KQJ87762.1"/>
    <property type="molecule type" value="Genomic_DNA"/>
</dbReference>
<accession>A0A0Q3H2W9</accession>
<dbReference type="PANTHER" id="PTHR33086:SF10">
    <property type="entry name" value="DUF1618 DOMAIN-CONTAINING PROTEIN"/>
    <property type="match status" value="1"/>
</dbReference>
<dbReference type="PANTHER" id="PTHR33086">
    <property type="entry name" value="OS05G0468200 PROTEIN-RELATED"/>
    <property type="match status" value="1"/>
</dbReference>
<gene>
    <name evidence="3" type="primary">LOC100843285</name>
    <name evidence="2" type="ORF">BRADI_4g13403v3</name>
</gene>
<reference evidence="2" key="2">
    <citation type="submission" date="2017-06" db="EMBL/GenBank/DDBJ databases">
        <title>WGS assembly of Brachypodium distachyon.</title>
        <authorList>
            <consortium name="The International Brachypodium Initiative"/>
            <person name="Lucas S."/>
            <person name="Harmon-Smith M."/>
            <person name="Lail K."/>
            <person name="Tice H."/>
            <person name="Grimwood J."/>
            <person name="Bruce D."/>
            <person name="Barry K."/>
            <person name="Shu S."/>
            <person name="Lindquist E."/>
            <person name="Wang M."/>
            <person name="Pitluck S."/>
            <person name="Vogel J.P."/>
            <person name="Garvin D.F."/>
            <person name="Mockler T.C."/>
            <person name="Schmutz J."/>
            <person name="Rokhsar D."/>
            <person name="Bevan M.W."/>
        </authorList>
    </citation>
    <scope>NUCLEOTIDE SEQUENCE</scope>
    <source>
        <strain evidence="2">Bd21</strain>
    </source>
</reference>
<dbReference type="KEGG" id="bdi:100843285"/>
<dbReference type="Pfam" id="PF07762">
    <property type="entry name" value="DUF1618"/>
    <property type="match status" value="1"/>
</dbReference>
<name>A0A0Q3H2W9_BRADI</name>
<protein>
    <recommendedName>
        <fullName evidence="1">DUF1618 domain-containing protein</fullName>
    </recommendedName>
</protein>
<evidence type="ECO:0000259" key="1">
    <source>
        <dbReference type="Pfam" id="PF07762"/>
    </source>
</evidence>
<evidence type="ECO:0000313" key="2">
    <source>
        <dbReference type="EMBL" id="KQJ87762.1"/>
    </source>
</evidence>
<dbReference type="Gramene" id="KQJ87762">
    <property type="protein sequence ID" value="KQJ87762"/>
    <property type="gene ID" value="BRADI_4g13403v3"/>
</dbReference>
<dbReference type="EnsemblPlants" id="KQJ87762">
    <property type="protein sequence ID" value="KQJ87762"/>
    <property type="gene ID" value="BRADI_4g13403v3"/>
</dbReference>
<dbReference type="GeneID" id="100843285"/>
<dbReference type="Proteomes" id="UP000008810">
    <property type="component" value="Chromosome 4"/>
</dbReference>
<reference evidence="3" key="3">
    <citation type="submission" date="2018-08" db="UniProtKB">
        <authorList>
            <consortium name="EnsemblPlants"/>
        </authorList>
    </citation>
    <scope>IDENTIFICATION</scope>
    <source>
        <strain evidence="3">cv. Bd21</strain>
    </source>
</reference>
<proteinExistence type="predicted"/>
<evidence type="ECO:0000313" key="3">
    <source>
        <dbReference type="EnsemblPlants" id="KQJ87762"/>
    </source>
</evidence>
<sequence>MLLRRLLGLGVSASRLRRPLSTAAAAATDSPGEGWSWYMLGKLSPPVGSAWGPSVTFAKPPRVSQLYVPEHLAEAGGGLPIPDPDGDVLRLPSRHACAASQDGLLLLGCKDIRIVAPVVGKHGGKQVRQVAGAVDNPDSLPQTSYRVFNPLTSEISPRLPEIKGPGREILRNFNPGILTQADGRRSGPPDRYAVAGLELEEHIMLRFLSEAGEWDFVQCSPCQLPAARRMSPRQETVAWNGMLWWVDETWGAIFADPFSNRPEPRFVELPSGSVLPQDACEKAMQQGDMMPDGEGGTSWWMPMPVMFRRVGVSGGTLRYVEVSQEEPFLLSSFAIDADGSGWTLEHRVALSRLWADGGHPWIPALQAKRTPLIGALHPFKANVVHLIVGNHIVVVDMDKGEVTGHCPRQDINPILPCVRPPWLSTTRISSLGKKDVPKKNTLADVLVRSDRCQEK</sequence>
<feature type="domain" description="DUF1618" evidence="1">
    <location>
        <begin position="245"/>
        <end position="365"/>
    </location>
</feature>
<dbReference type="AlphaFoldDB" id="A0A0Q3H2W9"/>
<dbReference type="RefSeq" id="XP_003575843.3">
    <property type="nucleotide sequence ID" value="XM_003575795.4"/>
</dbReference>